<protein>
    <submittedName>
        <fullName evidence="1">Uncharacterized protein</fullName>
    </submittedName>
</protein>
<dbReference type="OrthoDB" id="7304705at2"/>
<comment type="caution">
    <text evidence="1">The sequence shown here is derived from an EMBL/GenBank/DDBJ whole genome shotgun (WGS) entry which is preliminary data.</text>
</comment>
<accession>A0A418W2M7</accession>
<dbReference type="RefSeq" id="WP_119829920.1">
    <property type="nucleotide sequence ID" value="NZ_QYUL01000001.1"/>
</dbReference>
<reference evidence="1 2" key="1">
    <citation type="submission" date="2018-09" db="EMBL/GenBank/DDBJ databases">
        <authorList>
            <person name="Zhu H."/>
        </authorList>
    </citation>
    <scope>NUCLEOTIDE SEQUENCE [LARGE SCALE GENOMIC DNA]</scope>
    <source>
        <strain evidence="1 2">K2W22B-5</strain>
    </source>
</reference>
<proteinExistence type="predicted"/>
<organism evidence="1 2">
    <name type="scientific">Azospirillum cavernae</name>
    <dbReference type="NCBI Taxonomy" id="2320860"/>
    <lineage>
        <taxon>Bacteria</taxon>
        <taxon>Pseudomonadati</taxon>
        <taxon>Pseudomonadota</taxon>
        <taxon>Alphaproteobacteria</taxon>
        <taxon>Rhodospirillales</taxon>
        <taxon>Azospirillaceae</taxon>
        <taxon>Azospirillum</taxon>
    </lineage>
</organism>
<evidence type="ECO:0000313" key="1">
    <source>
        <dbReference type="EMBL" id="RJF84280.1"/>
    </source>
</evidence>
<evidence type="ECO:0000313" key="2">
    <source>
        <dbReference type="Proteomes" id="UP000283458"/>
    </source>
</evidence>
<keyword evidence="2" id="KW-1185">Reference proteome</keyword>
<dbReference type="AlphaFoldDB" id="A0A418W2M7"/>
<sequence>MSWLSKFSGGGKAAAAAAAAKGAQPTTPPTIVIDHTEYVPEEFAIGSFRLRPYEGDLIARQQFDFRMVFDLGEDPVDVACHGLVVKMTPETGLVARYKSPQPFYEKKLMDYIRAWKGL</sequence>
<dbReference type="EMBL" id="QYUL01000001">
    <property type="protein sequence ID" value="RJF84280.1"/>
    <property type="molecule type" value="Genomic_DNA"/>
</dbReference>
<name>A0A418W2M7_9PROT</name>
<dbReference type="Proteomes" id="UP000283458">
    <property type="component" value="Unassembled WGS sequence"/>
</dbReference>
<gene>
    <name evidence="1" type="ORF">D3877_06835</name>
</gene>